<evidence type="ECO:0000313" key="13">
    <source>
        <dbReference type="Proteomes" id="UP000248483"/>
    </source>
</evidence>
<dbReference type="PANTHER" id="PTHR11905:SF38">
    <property type="entry name" value="DISINTEGRIN AND METALLOPROTEINASE DOMAIN-CONTAINING PROTEIN 33"/>
    <property type="match status" value="1"/>
</dbReference>
<feature type="active site" evidence="8">
    <location>
        <position position="363"/>
    </location>
</feature>
<feature type="region of interest" description="Disordered" evidence="9">
    <location>
        <begin position="459"/>
        <end position="483"/>
    </location>
</feature>
<keyword evidence="3" id="KW-1133">Transmembrane helix</keyword>
<accession>A0A2Y9PZJ5</accession>
<evidence type="ECO:0000256" key="7">
    <source>
        <dbReference type="PROSITE-ProRule" id="PRU00076"/>
    </source>
</evidence>
<name>A0A2Y9PZJ5_DELLE</name>
<keyword evidence="8" id="KW-0862">Zinc</keyword>
<dbReference type="RefSeq" id="XP_022448593.1">
    <property type="nucleotide sequence ID" value="XM_022592885.1"/>
</dbReference>
<keyword evidence="8" id="KW-0479">Metal-binding</keyword>
<reference evidence="14 15" key="1">
    <citation type="submission" date="2025-04" db="UniProtKB">
        <authorList>
            <consortium name="RefSeq"/>
        </authorList>
    </citation>
    <scope>IDENTIFICATION</scope>
    <source>
        <tissue evidence="14 15">Blood</tissue>
    </source>
</reference>
<dbReference type="PROSITE" id="PS50026">
    <property type="entry name" value="EGF_3"/>
    <property type="match status" value="1"/>
</dbReference>
<dbReference type="SMART" id="SM00050">
    <property type="entry name" value="DISIN"/>
    <property type="match status" value="1"/>
</dbReference>
<dbReference type="Pfam" id="PF08516">
    <property type="entry name" value="ADAM_CR"/>
    <property type="match status" value="1"/>
</dbReference>
<dbReference type="InterPro" id="IPR000742">
    <property type="entry name" value="EGF"/>
</dbReference>
<dbReference type="SMART" id="SM00608">
    <property type="entry name" value="ACR"/>
    <property type="match status" value="1"/>
</dbReference>
<evidence type="ECO:0000256" key="8">
    <source>
        <dbReference type="PROSITE-ProRule" id="PRU00276"/>
    </source>
</evidence>
<evidence type="ECO:0000259" key="10">
    <source>
        <dbReference type="PROSITE" id="PS50026"/>
    </source>
</evidence>
<dbReference type="STRING" id="9749.A0A2Y9PZJ5"/>
<dbReference type="KEGG" id="dle:111184396"/>
<dbReference type="RefSeq" id="XP_022448592.1">
    <property type="nucleotide sequence ID" value="XM_022592884.1"/>
</dbReference>
<sequence length="802" mass="83788">MGVREGWEAAGWLQRAWVGRDPAGAEPRAGSHSSDARRSQLCAQGIGELEGRRRWGCCCYCDCRGRCGGLRLFKQAAGSRIHRNPLQPRWAASSAVPQPHGSLPLPWACEGRPGLLGSPQHLLWDEGPDHTQQQCQLLCASLASWGLQRLLDPQDLPDGAAAQLERGLWLQGPWGQKGHGQAFVCHPDQGEAGVLGEPEVPGAVHSGGSHPVLDPAPELEPHQTASSGGRQLCGSDSQDSGHSGGADRPGSVDRGGPDPRHARRERHALGLPAVAPGTVGTAATRLGSAAHVGASDPYAVPAGRPGLPARPVKPRSSLRGRAFQGATVGLAPVEGMCRAESSGGVSTDHSELPIGAAATMAHEIGHSLGLSHDPDGCCVEAAAEQGGCVMAAATRHPFPRVFSACSRRQLRAFFSKGGGACLSNAPDSGLLVPRTHCGNGFVEEGEECDCGAGQVRSARPAPGDQAGPRLPLPGGLGAAPSPGPSSPFRLQECPDSCCHAHNCSLRAGAQCTHGDCCAHCLLKPAGAPCRQSAGDCDLPEFCTGASPYCPPDIYRLDGSPCARGRGYCRDGACPTLEHQCQQLWGPGSRPAPEACFQVVNSAGDAHGNCGQQSDSSFVPCAQSDVQCGKLQCQGGEQSALAPHMVPVDSIVPLGSRQVTCKGALVLPGTQLDLPDLGLVESGTQCGPRMVCQERRCRNTTFRELELCLTACHGRGVCNSNRNCHCALGWAPPFCDKPGFGGSVDSGPMQPENQDTFTLAVILSFLLPLLPGASLAWCCCRHPELRLQQCLWGSRRDPMCSGP</sequence>
<dbReference type="InterPro" id="IPR006586">
    <property type="entry name" value="ADAM_Cys-rich"/>
</dbReference>
<feature type="binding site" evidence="8">
    <location>
        <position position="366"/>
    </location>
    <ligand>
        <name>Zn(2+)</name>
        <dbReference type="ChEBI" id="CHEBI:29105"/>
        <note>catalytic</note>
    </ligand>
</feature>
<evidence type="ECO:0000256" key="2">
    <source>
        <dbReference type="ARBA" id="ARBA00022692"/>
    </source>
</evidence>
<dbReference type="GO" id="GO:0004222">
    <property type="term" value="F:metalloendopeptidase activity"/>
    <property type="evidence" value="ECO:0007669"/>
    <property type="project" value="InterPro"/>
</dbReference>
<dbReference type="AlphaFoldDB" id="A0A2Y9PZJ5"/>
<keyword evidence="5 7" id="KW-1015">Disulfide bond</keyword>
<feature type="domain" description="EGF-like" evidence="10">
    <location>
        <begin position="703"/>
        <end position="735"/>
    </location>
</feature>
<feature type="domain" description="Peptidase M12B" evidence="12">
    <location>
        <begin position="318"/>
        <end position="426"/>
    </location>
</feature>
<comment type="subcellular location">
    <subcellularLocation>
        <location evidence="1">Membrane</location>
        <topology evidence="1">Single-pass membrane protein</topology>
    </subcellularLocation>
</comment>
<keyword evidence="4" id="KW-0472">Membrane</keyword>
<comment type="caution">
    <text evidence="7">Lacks conserved residue(s) required for the propagation of feature annotation.</text>
</comment>
<dbReference type="Gene3D" id="3.40.390.10">
    <property type="entry name" value="Collagenase (Catalytic Domain)"/>
    <property type="match status" value="1"/>
</dbReference>
<feature type="binding site" evidence="8">
    <location>
        <position position="372"/>
    </location>
    <ligand>
        <name>Zn(2+)</name>
        <dbReference type="ChEBI" id="CHEBI:29105"/>
        <note>catalytic</note>
    </ligand>
</feature>
<dbReference type="InterPro" id="IPR001762">
    <property type="entry name" value="Disintegrin_dom"/>
</dbReference>
<dbReference type="InterPro" id="IPR036436">
    <property type="entry name" value="Disintegrin_dom_sf"/>
</dbReference>
<proteinExistence type="predicted"/>
<evidence type="ECO:0000256" key="9">
    <source>
        <dbReference type="SAM" id="MobiDB-lite"/>
    </source>
</evidence>
<gene>
    <name evidence="14 15" type="primary">LOC111184396</name>
</gene>
<dbReference type="GO" id="GO:0006508">
    <property type="term" value="P:proteolysis"/>
    <property type="evidence" value="ECO:0007669"/>
    <property type="project" value="InterPro"/>
</dbReference>
<dbReference type="Pfam" id="PF00200">
    <property type="entry name" value="Disintegrin"/>
    <property type="match status" value="1"/>
</dbReference>
<dbReference type="PROSITE" id="PS50214">
    <property type="entry name" value="DISINTEGRIN_2"/>
    <property type="match status" value="1"/>
</dbReference>
<feature type="binding site" evidence="8">
    <location>
        <position position="362"/>
    </location>
    <ligand>
        <name>Zn(2+)</name>
        <dbReference type="ChEBI" id="CHEBI:29105"/>
        <note>catalytic</note>
    </ligand>
</feature>
<keyword evidence="13" id="KW-1185">Reference proteome</keyword>
<evidence type="ECO:0000256" key="6">
    <source>
        <dbReference type="PROSITE-ProRule" id="PRU00068"/>
    </source>
</evidence>
<evidence type="ECO:0000259" key="12">
    <source>
        <dbReference type="PROSITE" id="PS50215"/>
    </source>
</evidence>
<organism evidence="13 15">
    <name type="scientific">Delphinapterus leucas</name>
    <name type="common">Beluga whale</name>
    <dbReference type="NCBI Taxonomy" id="9749"/>
    <lineage>
        <taxon>Eukaryota</taxon>
        <taxon>Metazoa</taxon>
        <taxon>Chordata</taxon>
        <taxon>Craniata</taxon>
        <taxon>Vertebrata</taxon>
        <taxon>Euteleostomi</taxon>
        <taxon>Mammalia</taxon>
        <taxon>Eutheria</taxon>
        <taxon>Laurasiatheria</taxon>
        <taxon>Artiodactyla</taxon>
        <taxon>Whippomorpha</taxon>
        <taxon>Cetacea</taxon>
        <taxon>Odontoceti</taxon>
        <taxon>Monodontidae</taxon>
        <taxon>Delphinapterus</taxon>
    </lineage>
</organism>
<keyword evidence="2" id="KW-0812">Transmembrane</keyword>
<dbReference type="GO" id="GO:0046872">
    <property type="term" value="F:metal ion binding"/>
    <property type="evidence" value="ECO:0007669"/>
    <property type="project" value="UniProtKB-KW"/>
</dbReference>
<dbReference type="Pfam" id="PF01421">
    <property type="entry name" value="Reprolysin"/>
    <property type="match status" value="1"/>
</dbReference>
<evidence type="ECO:0000259" key="11">
    <source>
        <dbReference type="PROSITE" id="PS50214"/>
    </source>
</evidence>
<feature type="disulfide bond" evidence="7">
    <location>
        <begin position="707"/>
        <end position="717"/>
    </location>
</feature>
<dbReference type="GO" id="GO:0016020">
    <property type="term" value="C:membrane"/>
    <property type="evidence" value="ECO:0007669"/>
    <property type="project" value="UniProtKB-SubCell"/>
</dbReference>
<dbReference type="PROSITE" id="PS01186">
    <property type="entry name" value="EGF_2"/>
    <property type="match status" value="1"/>
</dbReference>
<evidence type="ECO:0000313" key="15">
    <source>
        <dbReference type="RefSeq" id="XP_022448593.1"/>
    </source>
</evidence>
<dbReference type="PANTHER" id="PTHR11905">
    <property type="entry name" value="ADAM A DISINTEGRIN AND METALLOPROTEASE DOMAIN"/>
    <property type="match status" value="1"/>
</dbReference>
<evidence type="ECO:0000256" key="5">
    <source>
        <dbReference type="ARBA" id="ARBA00023157"/>
    </source>
</evidence>
<dbReference type="Proteomes" id="UP000248483">
    <property type="component" value="Unplaced"/>
</dbReference>
<dbReference type="PROSITE" id="PS50215">
    <property type="entry name" value="ADAM_MEPRO"/>
    <property type="match status" value="1"/>
</dbReference>
<dbReference type="GeneID" id="111184396"/>
<feature type="region of interest" description="Disordered" evidence="9">
    <location>
        <begin position="180"/>
        <end position="276"/>
    </location>
</feature>
<feature type="domain" description="Disintegrin" evidence="11">
    <location>
        <begin position="434"/>
        <end position="557"/>
    </location>
</feature>
<dbReference type="InterPro" id="IPR024079">
    <property type="entry name" value="MetalloPept_cat_dom_sf"/>
</dbReference>
<feature type="disulfide bond" evidence="6">
    <location>
        <begin position="529"/>
        <end position="549"/>
    </location>
</feature>
<dbReference type="Gene3D" id="4.10.70.10">
    <property type="entry name" value="Disintegrin domain"/>
    <property type="match status" value="1"/>
</dbReference>
<protein>
    <submittedName>
        <fullName evidence="14 15">Disintegrin and metalloproteinase domain-containing protein 33-like isoform X1</fullName>
    </submittedName>
</protein>
<dbReference type="InterPro" id="IPR034027">
    <property type="entry name" value="Reprolysin_adamalysin"/>
</dbReference>
<keyword evidence="7" id="KW-0245">EGF-like domain</keyword>
<evidence type="ECO:0000256" key="4">
    <source>
        <dbReference type="ARBA" id="ARBA00023136"/>
    </source>
</evidence>
<dbReference type="SUPFAM" id="SSF55486">
    <property type="entry name" value="Metalloproteases ('zincins'), catalytic domain"/>
    <property type="match status" value="1"/>
</dbReference>
<evidence type="ECO:0000256" key="3">
    <source>
        <dbReference type="ARBA" id="ARBA00022989"/>
    </source>
</evidence>
<dbReference type="InterPro" id="IPR001590">
    <property type="entry name" value="Peptidase_M12B"/>
</dbReference>
<evidence type="ECO:0000256" key="1">
    <source>
        <dbReference type="ARBA" id="ARBA00004167"/>
    </source>
</evidence>
<evidence type="ECO:0000313" key="14">
    <source>
        <dbReference type="RefSeq" id="XP_022448592.1"/>
    </source>
</evidence>
<feature type="disulfide bond" evidence="7">
    <location>
        <begin position="725"/>
        <end position="734"/>
    </location>
</feature>
<dbReference type="SUPFAM" id="SSF57552">
    <property type="entry name" value="Blood coagulation inhibitor (disintegrin)"/>
    <property type="match status" value="1"/>
</dbReference>
<dbReference type="CDD" id="cd04269">
    <property type="entry name" value="ZnMc_adamalysin_II_like"/>
    <property type="match status" value="1"/>
</dbReference>